<keyword evidence="1" id="KW-0812">Transmembrane</keyword>
<dbReference type="OrthoDB" id="328011at2759"/>
<protein>
    <submittedName>
        <fullName evidence="1">Transmembrane protein, putative</fullName>
    </submittedName>
</protein>
<dbReference type="eggNOG" id="ENOG502S6H8">
    <property type="taxonomic scope" value="Eukaryota"/>
</dbReference>
<evidence type="ECO:0000313" key="1">
    <source>
        <dbReference type="EMBL" id="EAS00831.2"/>
    </source>
</evidence>
<keyword evidence="1" id="KW-0472">Membrane</keyword>
<dbReference type="InParanoid" id="I7M957"/>
<gene>
    <name evidence="1" type="ORF">TTHERM_00310000</name>
</gene>
<reference evidence="2" key="1">
    <citation type="journal article" date="2006" name="PLoS Biol.">
        <title>Macronuclear genome sequence of the ciliate Tetrahymena thermophila, a model eukaryote.</title>
        <authorList>
            <person name="Eisen J.A."/>
            <person name="Coyne R.S."/>
            <person name="Wu M."/>
            <person name="Wu D."/>
            <person name="Thiagarajan M."/>
            <person name="Wortman J.R."/>
            <person name="Badger J.H."/>
            <person name="Ren Q."/>
            <person name="Amedeo P."/>
            <person name="Jones K.M."/>
            <person name="Tallon L.J."/>
            <person name="Delcher A.L."/>
            <person name="Salzberg S.L."/>
            <person name="Silva J.C."/>
            <person name="Haas B.J."/>
            <person name="Majoros W.H."/>
            <person name="Farzad M."/>
            <person name="Carlton J.M."/>
            <person name="Smith R.K. Jr."/>
            <person name="Garg J."/>
            <person name="Pearlman R.E."/>
            <person name="Karrer K.M."/>
            <person name="Sun L."/>
            <person name="Manning G."/>
            <person name="Elde N.C."/>
            <person name="Turkewitz A.P."/>
            <person name="Asai D.J."/>
            <person name="Wilkes D.E."/>
            <person name="Wang Y."/>
            <person name="Cai H."/>
            <person name="Collins K."/>
            <person name="Stewart B.A."/>
            <person name="Lee S.R."/>
            <person name="Wilamowska K."/>
            <person name="Weinberg Z."/>
            <person name="Ruzzo W.L."/>
            <person name="Wloga D."/>
            <person name="Gaertig J."/>
            <person name="Frankel J."/>
            <person name="Tsao C.-C."/>
            <person name="Gorovsky M.A."/>
            <person name="Keeling P.J."/>
            <person name="Waller R.F."/>
            <person name="Patron N.J."/>
            <person name="Cherry J.M."/>
            <person name="Stover N.A."/>
            <person name="Krieger C.J."/>
            <person name="del Toro C."/>
            <person name="Ryder H.F."/>
            <person name="Williamson S.C."/>
            <person name="Barbeau R.A."/>
            <person name="Hamilton E.P."/>
            <person name="Orias E."/>
        </authorList>
    </citation>
    <scope>NUCLEOTIDE SEQUENCE [LARGE SCALE GENOMIC DNA]</scope>
    <source>
        <strain evidence="2">SB210</strain>
    </source>
</reference>
<accession>I7M957</accession>
<dbReference type="KEGG" id="tet:TTHERM_00310000"/>
<dbReference type="InterPro" id="IPR011047">
    <property type="entry name" value="Quinoprotein_ADH-like_sf"/>
</dbReference>
<dbReference type="PANTHER" id="PTHR11319:SF35">
    <property type="entry name" value="OUTER MEMBRANE PROTEIN PMPC-RELATED"/>
    <property type="match status" value="1"/>
</dbReference>
<dbReference type="RefSeq" id="XP_001021076.2">
    <property type="nucleotide sequence ID" value="XM_001021076.2"/>
</dbReference>
<dbReference type="InterPro" id="IPR011050">
    <property type="entry name" value="Pectin_lyase_fold/virulence"/>
</dbReference>
<organism evidence="1 2">
    <name type="scientific">Tetrahymena thermophila (strain SB210)</name>
    <dbReference type="NCBI Taxonomy" id="312017"/>
    <lineage>
        <taxon>Eukaryota</taxon>
        <taxon>Sar</taxon>
        <taxon>Alveolata</taxon>
        <taxon>Ciliophora</taxon>
        <taxon>Intramacronucleata</taxon>
        <taxon>Oligohymenophorea</taxon>
        <taxon>Hymenostomatida</taxon>
        <taxon>Tetrahymenina</taxon>
        <taxon>Tetrahymenidae</taxon>
        <taxon>Tetrahymena</taxon>
    </lineage>
</organism>
<dbReference type="PANTHER" id="PTHR11319">
    <property type="entry name" value="G PROTEIN-COUPLED RECEPTOR-RELATED"/>
    <property type="match status" value="1"/>
</dbReference>
<dbReference type="GeneID" id="7838992"/>
<dbReference type="SUPFAM" id="SSF51126">
    <property type="entry name" value="Pectin lyase-like"/>
    <property type="match status" value="1"/>
</dbReference>
<evidence type="ECO:0000313" key="2">
    <source>
        <dbReference type="Proteomes" id="UP000009168"/>
    </source>
</evidence>
<sequence length="1860" mass="212864">MINNIKVNGQSYCPDIYEYHRIQSENNMSPQSILMIPNTNILIIKVTDQTSVRSLFYYVDKETQKVLNAVELNFAIQQIMYIPSINSIVGLNSNSFYLLDIYSLRVNQQISIVQQIQMGDAFSDNSVVVLYSLQNVIIAYDLQLQNVTKTYQINQSISYLKCLTFPNKKHIVLIKYDYSCQLWDADDGLIYNVDLPSISQSESNVGQIITNLIISQQDSLIYNYLLVCYTSFNLNLYQIPKSVDPSKFQLAFIKQFFSPYLNTFMINNDSNLYLLTKDYIQIYNFKQENNPQQSLLLYYSVTQKIPRLCLSLNQQDIYVSIFQQTNSYFLETSNQSGGYQTYYNYQSGIYQDQTSTQVVINSNNTQVAYKLENGNIMIFSTDTLKFSYFSVLGNMNWFGSYSYTLIQYPDHYLYVSINSYSSPTSVIAINLNTQTYLSYFAPDGSALQFSHIYDLNDQKVYSASAIGKMYVWDFNTTFIYQYQISKCSILKMIKISISKMIVFQDCNNIISQFSETDYSIKQILQVVPFITVLKYIEQINLIVAGVQLQGNVYIFKFNNQTKFYEQFLMVKTQYQQTIQDISLTPVQKQLFIYADYSNLFFDISKCLQNVEMCLSCSFEFYFLNSQSPYTQNNSFGQGTKDYPFTSYQSIAYSFLVNQRYQRFIQSTKSIKTTIYTNYKYPLNLFEYFFNLLILDILQISFNSYSTDANQQPATIILLGDFVFSNFSFISIDNIILQFNTTEIPNCSLTFNSILNQVQLTNIKMQSINQEKQDCNRIQLINSDLIIQNTTLDTNSFTRNKHFITSNGAKNVTIQNLNITNSDIGDLVLFTQITHTYLQINGLNILNNYCSMKRILKKQYTTSLFYAGEINITNVNIAGNTFCNANLFQIEAQEEYQNLSFYMSQIVLVNNSFTTISQNLFFSSLFSSLPSPDHQIIATNFTVQNNSIAQSNQQYEDQYFFTNLLTTNNILNISIQNIQFIDNHYFSFINCDQSYQFQASVFNCSYSNSFANQYQNKPSSSCISIQETQNITISNLTINQKIAYDSNLIDISNLKTNQAIINITNSTFQNILLIQSKEYKQANPIFIIASYKNTYLIQNCQFKNNKLLGIPNSIVTSSTALQVSNTVGDIIINKSQFTSLVSNSDSNALYLVTQNIQVNDCIFDTMLYFSQQNILPNQILDKISLKGGSIFAKSKQIQILQSTFLVSQSHIGGFIYISSFADNLIVNITQSTFKDSLTKLNGGALFFDFYGTNLLLSIQDSSFENIYQLKTQSSLIYINQDDIGKQNMINTNIWLINVNFTNIFGQDISYLLSVGFSQLEVNGSYYTTNSSSTPNSLLLANTLLYQTPSTYLYAQYSKIVMDRLIIKDIIDNHSESNDHQMLIKSYQSDFKILNCQIQQLKMNIGGVAYFDQSSVFIKNLSSHNIQFQNSPKSFRMLQQHSTINQNISFFNFVESVVQIESSNFSYIQCLQNCYGGFGLLQSSQLTLFESNFTNIQSKEGGVIQMINPTSETKVKGCMFLDNISGQNGGVFSIQQNQMGVYNFSIVENKFYRNKADKGKGGAIYFTSQQTTQNDQLILYNNIIVNNTAKIGGGIKYDGIIPILLNNQIQNNTAFLYGQNVFSYPTKLILEEISDLTNNLSNIQNQSNKIIITKHRSGALLPDMTFSLRNDQMDLMKFDNPDQIQTTYLKLQVDLETQNFSEYYFKGETKAIYNIANSFFSFKNIYLIGKPLTNVTLLITSDQIKLESIDQNNNYSFQVEVQIQDCQIGEIKQKYNGYEECTICDKGTYSFDKVSCHKCPEGAECLGGSQMILDQGFWRKEIYDDNIISCSNLLANCNGGPYGDKICFEGHIGPLCEECDVK</sequence>
<dbReference type="Proteomes" id="UP000009168">
    <property type="component" value="Unassembled WGS sequence"/>
</dbReference>
<keyword evidence="2" id="KW-1185">Reference proteome</keyword>
<name>I7M957_TETTS</name>
<dbReference type="SUPFAM" id="SSF50998">
    <property type="entry name" value="Quinoprotein alcohol dehydrogenase-like"/>
    <property type="match status" value="1"/>
</dbReference>
<dbReference type="EMBL" id="GG662608">
    <property type="protein sequence ID" value="EAS00831.2"/>
    <property type="molecule type" value="Genomic_DNA"/>
</dbReference>
<proteinExistence type="predicted"/>